<feature type="signal peptide" evidence="1">
    <location>
        <begin position="1"/>
        <end position="23"/>
    </location>
</feature>
<comment type="caution">
    <text evidence="2">The sequence shown here is derived from an EMBL/GenBank/DDBJ whole genome shotgun (WGS) entry which is preliminary data.</text>
</comment>
<dbReference type="AlphaFoldDB" id="A0A9P5H593"/>
<dbReference type="InterPro" id="IPR032675">
    <property type="entry name" value="LRR_dom_sf"/>
</dbReference>
<proteinExistence type="predicted"/>
<keyword evidence="3" id="KW-1185">Reference proteome</keyword>
<accession>A0A9P5H593</accession>
<sequence length="448" mass="49145">MIPARSVFAPVWLLVLFLGTAQAIECTNVTIADADDAAEVRNDCTVISGTLSFAKQLNQTINLDGVEEIQGDITHSGCEEGWDDCEIPSSFSISSSTLTKVGGGIDFWYFQGLEELSFPSLTVVQGSVSLKRLGELKRLDITKLSQLGYFTLEAWNLTSLEHEGFEGFTGENKYGAISFWGAAVTSVDSFFSYPIVANGSADQSGVTISAEYLPNVKELNFGWAKVPELWVSGNDINVTLGTSRSTNVEISSLVLKGNITGLERHDSVKNLTVGSFTMESDDSMEDLELPFDQLTTLKILSSDSLQSIKLPQAALDWQDFDLDISSCENLNLSSEYLDNERVWYWPENNLTRIYIAGVNVSNGFFDSFIDYHANGNNTQKVLEEFTVDPNPSQLIAFNCTPFDELQDRGVLPTDYSCANITTSIASLITVHNLWHYGAAFGAIAFGCI</sequence>
<protein>
    <submittedName>
        <fullName evidence="2">Uncharacterized protein</fullName>
    </submittedName>
</protein>
<dbReference type="SUPFAM" id="SSF52058">
    <property type="entry name" value="L domain-like"/>
    <property type="match status" value="1"/>
</dbReference>
<evidence type="ECO:0000313" key="3">
    <source>
        <dbReference type="Proteomes" id="UP000722485"/>
    </source>
</evidence>
<evidence type="ECO:0000256" key="1">
    <source>
        <dbReference type="SAM" id="SignalP"/>
    </source>
</evidence>
<keyword evidence="1" id="KW-0732">Signal</keyword>
<name>A0A9P5H593_9HYPO</name>
<dbReference type="SUPFAM" id="SSF52047">
    <property type="entry name" value="RNI-like"/>
    <property type="match status" value="1"/>
</dbReference>
<reference evidence="2" key="1">
    <citation type="submission" date="2020-03" db="EMBL/GenBank/DDBJ databases">
        <title>Draft Genome Sequence of Cylindrodendrum hubeiense.</title>
        <authorList>
            <person name="Buettner E."/>
            <person name="Kellner H."/>
        </authorList>
    </citation>
    <scope>NUCLEOTIDE SEQUENCE</scope>
    <source>
        <strain evidence="2">IHI 201604</strain>
    </source>
</reference>
<dbReference type="OrthoDB" id="536881at2759"/>
<organism evidence="2 3">
    <name type="scientific">Cylindrodendrum hubeiense</name>
    <dbReference type="NCBI Taxonomy" id="595255"/>
    <lineage>
        <taxon>Eukaryota</taxon>
        <taxon>Fungi</taxon>
        <taxon>Dikarya</taxon>
        <taxon>Ascomycota</taxon>
        <taxon>Pezizomycotina</taxon>
        <taxon>Sordariomycetes</taxon>
        <taxon>Hypocreomycetidae</taxon>
        <taxon>Hypocreales</taxon>
        <taxon>Nectriaceae</taxon>
        <taxon>Cylindrodendrum</taxon>
    </lineage>
</organism>
<gene>
    <name evidence="2" type="ORF">G7Z17_g8767</name>
</gene>
<dbReference type="Proteomes" id="UP000722485">
    <property type="component" value="Unassembled WGS sequence"/>
</dbReference>
<dbReference type="EMBL" id="JAANBB010000231">
    <property type="protein sequence ID" value="KAF7545968.1"/>
    <property type="molecule type" value="Genomic_DNA"/>
</dbReference>
<dbReference type="Gene3D" id="3.80.10.10">
    <property type="entry name" value="Ribonuclease Inhibitor"/>
    <property type="match status" value="1"/>
</dbReference>
<feature type="chain" id="PRO_5040474051" evidence="1">
    <location>
        <begin position="24"/>
        <end position="448"/>
    </location>
</feature>
<evidence type="ECO:0000313" key="2">
    <source>
        <dbReference type="EMBL" id="KAF7545968.1"/>
    </source>
</evidence>